<dbReference type="InterPro" id="IPR002891">
    <property type="entry name" value="APS"/>
</dbReference>
<keyword evidence="5 6" id="KW-0067">ATP-binding</keyword>
<dbReference type="InterPro" id="IPR050512">
    <property type="entry name" value="Sulf_AdTrans/APS_kinase"/>
</dbReference>
<proteinExistence type="inferred from homology"/>
<dbReference type="GO" id="GO:0005524">
    <property type="term" value="F:ATP binding"/>
    <property type="evidence" value="ECO:0007669"/>
    <property type="project" value="UniProtKB-KW"/>
</dbReference>
<comment type="catalytic activity">
    <reaction evidence="1 6">
        <text>adenosine 5'-phosphosulfate + ATP = 3'-phosphoadenylyl sulfate + ADP + H(+)</text>
        <dbReference type="Rhea" id="RHEA:24152"/>
        <dbReference type="ChEBI" id="CHEBI:15378"/>
        <dbReference type="ChEBI" id="CHEBI:30616"/>
        <dbReference type="ChEBI" id="CHEBI:58243"/>
        <dbReference type="ChEBI" id="CHEBI:58339"/>
        <dbReference type="ChEBI" id="CHEBI:456216"/>
        <dbReference type="EC" id="2.7.1.25"/>
    </reaction>
</comment>
<dbReference type="InterPro" id="IPR027417">
    <property type="entry name" value="P-loop_NTPase"/>
</dbReference>
<dbReference type="PANTHER" id="PTHR42700:SF1">
    <property type="entry name" value="SULFATE ADENYLYLTRANSFERASE"/>
    <property type="match status" value="1"/>
</dbReference>
<dbReference type="SUPFAM" id="SSF52540">
    <property type="entry name" value="P-loop containing nucleoside triphosphate hydrolases"/>
    <property type="match status" value="1"/>
</dbReference>
<dbReference type="GO" id="GO:0010134">
    <property type="term" value="P:sulfate assimilation via adenylyl sulfate reduction"/>
    <property type="evidence" value="ECO:0007669"/>
    <property type="project" value="TreeGrafter"/>
</dbReference>
<comment type="similarity">
    <text evidence="6">Belongs to the APS kinase family.</text>
</comment>
<evidence type="ECO:0000313" key="9">
    <source>
        <dbReference type="Proteomes" id="UP000295344"/>
    </source>
</evidence>
<evidence type="ECO:0000256" key="2">
    <source>
        <dbReference type="ARBA" id="ARBA00012121"/>
    </source>
</evidence>
<protein>
    <recommendedName>
        <fullName evidence="2 6">Adenylyl-sulfate kinase</fullName>
        <ecNumber evidence="2 6">2.7.1.25</ecNumber>
    </recommendedName>
</protein>
<evidence type="ECO:0000259" key="7">
    <source>
        <dbReference type="Pfam" id="PF01583"/>
    </source>
</evidence>
<comment type="function">
    <text evidence="6">Catalyzes the synthesis of activated sulfate.</text>
</comment>
<gene>
    <name evidence="8" type="ORF">CLV52_0248</name>
</gene>
<comment type="pathway">
    <text evidence="6">Sulfur metabolism; hydrogen sulfide biosynthesis; sulfite from sulfate: step 2/3.</text>
</comment>
<comment type="caution">
    <text evidence="8">The sequence shown here is derived from an EMBL/GenBank/DDBJ whole genome shotgun (WGS) entry which is preliminary data.</text>
</comment>
<dbReference type="InterPro" id="IPR059117">
    <property type="entry name" value="APS_kinase_dom"/>
</dbReference>
<dbReference type="PANTHER" id="PTHR42700">
    <property type="entry name" value="SULFATE ADENYLYLTRANSFERASE"/>
    <property type="match status" value="1"/>
</dbReference>
<keyword evidence="4 6" id="KW-0547">Nucleotide-binding</keyword>
<evidence type="ECO:0000256" key="6">
    <source>
        <dbReference type="RuleBase" id="RU004347"/>
    </source>
</evidence>
<evidence type="ECO:0000256" key="1">
    <source>
        <dbReference type="ARBA" id="ARBA00001823"/>
    </source>
</evidence>
<keyword evidence="6" id="KW-0418">Kinase</keyword>
<dbReference type="EC" id="2.7.1.25" evidence="2 6"/>
<sequence>MRGRRVTERAVAGADLDLLELALMLGLRLPGAEAGVLTDAERTPIARIEPDGSVSALRPLAPRPELRGAAAPALPLRRPGVGALVFDDLPTRDQVGLADAAGGELVWIALTGRERDRIPAGALLAAVEAAASAWSARTGRPASVVPLPWSLDARPTLLPAPQELVGGGDALAGWIAEALGVETALVLGETDGHRALRGLEEDAAHTARALLPAAVQPFRRGAPDRGLVVLLSGLSGSGKSTIARALAAALEADGTTVSVLDGDEVRQLLSAGLGFDAEGRALNVRRIGWVAAEIARAGGTAIAAPIAPFAAGRAEMRRMVEERGGRFVLVHVATPLGVCEARDRKGLYAAARAGRIADFTGISSPYETPLDADVTVDTAVASVEEAVAAVRAAVEGGAR</sequence>
<dbReference type="NCBIfam" id="TIGR00455">
    <property type="entry name" value="apsK"/>
    <property type="match status" value="1"/>
</dbReference>
<evidence type="ECO:0000313" key="8">
    <source>
        <dbReference type="EMBL" id="TDS79711.1"/>
    </source>
</evidence>
<dbReference type="Proteomes" id="UP000295344">
    <property type="component" value="Unassembled WGS sequence"/>
</dbReference>
<dbReference type="GO" id="GO:0004020">
    <property type="term" value="F:adenylylsulfate kinase activity"/>
    <property type="evidence" value="ECO:0007669"/>
    <property type="project" value="UniProtKB-EC"/>
</dbReference>
<dbReference type="Gene3D" id="3.40.50.300">
    <property type="entry name" value="P-loop containing nucleotide triphosphate hydrolases"/>
    <property type="match status" value="1"/>
</dbReference>
<dbReference type="GO" id="GO:0070814">
    <property type="term" value="P:hydrogen sulfide biosynthetic process"/>
    <property type="evidence" value="ECO:0007669"/>
    <property type="project" value="UniProtKB-UniPathway"/>
</dbReference>
<name>A0A4R7FPN3_9MICO</name>
<accession>A0A4R7FPN3</accession>
<evidence type="ECO:0000256" key="5">
    <source>
        <dbReference type="ARBA" id="ARBA00022840"/>
    </source>
</evidence>
<evidence type="ECO:0000256" key="3">
    <source>
        <dbReference type="ARBA" id="ARBA00022679"/>
    </source>
</evidence>
<dbReference type="NCBIfam" id="NF003013">
    <property type="entry name" value="PRK03846.1"/>
    <property type="match status" value="1"/>
</dbReference>
<dbReference type="GO" id="GO:0004781">
    <property type="term" value="F:sulfate adenylyltransferase (ATP) activity"/>
    <property type="evidence" value="ECO:0007669"/>
    <property type="project" value="TreeGrafter"/>
</dbReference>
<feature type="domain" description="APS kinase" evidence="7">
    <location>
        <begin position="225"/>
        <end position="377"/>
    </location>
</feature>
<reference evidence="8 9" key="1">
    <citation type="submission" date="2019-03" db="EMBL/GenBank/DDBJ databases">
        <title>Genomic Encyclopedia of Archaeal and Bacterial Type Strains, Phase II (KMG-II): from individual species to whole genera.</title>
        <authorList>
            <person name="Goeker M."/>
        </authorList>
    </citation>
    <scope>NUCLEOTIDE SEQUENCE [LARGE SCALE GENOMIC DNA]</scope>
    <source>
        <strain evidence="8 9">DSM 24782</strain>
    </source>
</reference>
<dbReference type="EMBL" id="SOAM01000001">
    <property type="protein sequence ID" value="TDS79711.1"/>
    <property type="molecule type" value="Genomic_DNA"/>
</dbReference>
<dbReference type="AlphaFoldDB" id="A0A4R7FPN3"/>
<keyword evidence="3 6" id="KW-0808">Transferase</keyword>
<dbReference type="GO" id="GO:0005737">
    <property type="term" value="C:cytoplasm"/>
    <property type="evidence" value="ECO:0007669"/>
    <property type="project" value="TreeGrafter"/>
</dbReference>
<dbReference type="GO" id="GO:0019379">
    <property type="term" value="P:sulfate assimilation, phosphoadenylyl sulfate reduction by phosphoadenylyl-sulfate reductase (thioredoxin)"/>
    <property type="evidence" value="ECO:0007669"/>
    <property type="project" value="TreeGrafter"/>
</dbReference>
<organism evidence="8 9">
    <name type="scientific">Amnibacterium kyonggiense</name>
    <dbReference type="NCBI Taxonomy" id="595671"/>
    <lineage>
        <taxon>Bacteria</taxon>
        <taxon>Bacillati</taxon>
        <taxon>Actinomycetota</taxon>
        <taxon>Actinomycetes</taxon>
        <taxon>Micrococcales</taxon>
        <taxon>Microbacteriaceae</taxon>
        <taxon>Amnibacterium</taxon>
    </lineage>
</organism>
<keyword evidence="8" id="KW-0548">Nucleotidyltransferase</keyword>
<dbReference type="CDD" id="cd02027">
    <property type="entry name" value="APSK"/>
    <property type="match status" value="1"/>
</dbReference>
<keyword evidence="9" id="KW-1185">Reference proteome</keyword>
<evidence type="ECO:0000256" key="4">
    <source>
        <dbReference type="ARBA" id="ARBA00022741"/>
    </source>
</evidence>
<dbReference type="UniPathway" id="UPA00140">
    <property type="reaction ID" value="UER00205"/>
</dbReference>
<dbReference type="Pfam" id="PF01583">
    <property type="entry name" value="APS_kinase"/>
    <property type="match status" value="1"/>
</dbReference>